<reference evidence="2" key="1">
    <citation type="journal article" date="2019" name="Plant Biotechnol. J.">
        <title>Genome sequencing of the Australian wild diploid species Gossypium australe highlights disease resistance and delayed gland morphogenesis.</title>
        <authorList>
            <person name="Cai Y."/>
            <person name="Cai X."/>
            <person name="Wang Q."/>
            <person name="Wang P."/>
            <person name="Zhang Y."/>
            <person name="Cai C."/>
            <person name="Xu Y."/>
            <person name="Wang K."/>
            <person name="Zhou Z."/>
            <person name="Wang C."/>
            <person name="Geng S."/>
            <person name="Li B."/>
            <person name="Dong Q."/>
            <person name="Hou Y."/>
            <person name="Wang H."/>
            <person name="Ai P."/>
            <person name="Liu Z."/>
            <person name="Yi F."/>
            <person name="Sun M."/>
            <person name="An G."/>
            <person name="Cheng J."/>
            <person name="Zhang Y."/>
            <person name="Shi Q."/>
            <person name="Xie Y."/>
            <person name="Shi X."/>
            <person name="Chang Y."/>
            <person name="Huang F."/>
            <person name="Chen Y."/>
            <person name="Hong S."/>
            <person name="Mi L."/>
            <person name="Sun Q."/>
            <person name="Zhang L."/>
            <person name="Zhou B."/>
            <person name="Peng R."/>
            <person name="Zhang X."/>
            <person name="Liu F."/>
        </authorList>
    </citation>
    <scope>NUCLEOTIDE SEQUENCE [LARGE SCALE GENOMIC DNA]</scope>
    <source>
        <strain evidence="2">cv. PA1801</strain>
    </source>
</reference>
<accession>A0A5B6UVL6</accession>
<dbReference type="EMBL" id="SMMG02000009">
    <property type="protein sequence ID" value="KAA3461433.1"/>
    <property type="molecule type" value="Genomic_DNA"/>
</dbReference>
<gene>
    <name evidence="1" type="ORF">EPI10_028005</name>
</gene>
<proteinExistence type="predicted"/>
<evidence type="ECO:0000313" key="1">
    <source>
        <dbReference type="EMBL" id="KAA3461433.1"/>
    </source>
</evidence>
<evidence type="ECO:0000313" key="2">
    <source>
        <dbReference type="Proteomes" id="UP000325315"/>
    </source>
</evidence>
<protein>
    <submittedName>
        <fullName evidence="1">Zinc finger CCHC domain-containing 8</fullName>
    </submittedName>
</protein>
<dbReference type="AlphaFoldDB" id="A0A5B6UVL6"/>
<name>A0A5B6UVL6_9ROSI</name>
<sequence length="73" mass="8460">MNLSKQILQLRNLTPTVPSLASLDKTQKCGAKEFRGKVDDDLAKFEYWLLNMKIVFIEYICTPEDYLSVLCRC</sequence>
<dbReference type="OrthoDB" id="1836929at2759"/>
<organism evidence="1 2">
    <name type="scientific">Gossypium australe</name>
    <dbReference type="NCBI Taxonomy" id="47621"/>
    <lineage>
        <taxon>Eukaryota</taxon>
        <taxon>Viridiplantae</taxon>
        <taxon>Streptophyta</taxon>
        <taxon>Embryophyta</taxon>
        <taxon>Tracheophyta</taxon>
        <taxon>Spermatophyta</taxon>
        <taxon>Magnoliopsida</taxon>
        <taxon>eudicotyledons</taxon>
        <taxon>Gunneridae</taxon>
        <taxon>Pentapetalae</taxon>
        <taxon>rosids</taxon>
        <taxon>malvids</taxon>
        <taxon>Malvales</taxon>
        <taxon>Malvaceae</taxon>
        <taxon>Malvoideae</taxon>
        <taxon>Gossypium</taxon>
    </lineage>
</organism>
<comment type="caution">
    <text evidence="1">The sequence shown here is derived from an EMBL/GenBank/DDBJ whole genome shotgun (WGS) entry which is preliminary data.</text>
</comment>
<keyword evidence="2" id="KW-1185">Reference proteome</keyword>
<dbReference type="Proteomes" id="UP000325315">
    <property type="component" value="Unassembled WGS sequence"/>
</dbReference>